<accession>A0A2W4W8Q3</accession>
<feature type="region of interest" description="Disordered" evidence="1">
    <location>
        <begin position="113"/>
        <end position="133"/>
    </location>
</feature>
<reference evidence="3" key="1">
    <citation type="submission" date="2018-04" db="EMBL/GenBank/DDBJ databases">
        <authorList>
            <person name="Cornet L."/>
        </authorList>
    </citation>
    <scope>NUCLEOTIDE SEQUENCE [LARGE SCALE GENOMIC DNA]</scope>
</reference>
<feature type="compositionally biased region" description="Basic and acidic residues" evidence="1">
    <location>
        <begin position="189"/>
        <end position="198"/>
    </location>
</feature>
<dbReference type="Proteomes" id="UP000249354">
    <property type="component" value="Unassembled WGS sequence"/>
</dbReference>
<organism evidence="2 3">
    <name type="scientific">Leptolyngbya foveolarum</name>
    <dbReference type="NCBI Taxonomy" id="47253"/>
    <lineage>
        <taxon>Bacteria</taxon>
        <taxon>Bacillati</taxon>
        <taxon>Cyanobacteriota</taxon>
        <taxon>Cyanophyceae</taxon>
        <taxon>Leptolyngbyales</taxon>
        <taxon>Leptolyngbyaceae</taxon>
        <taxon>Leptolyngbya group</taxon>
        <taxon>Leptolyngbya</taxon>
    </lineage>
</organism>
<evidence type="ECO:0000313" key="2">
    <source>
        <dbReference type="EMBL" id="PZO20741.1"/>
    </source>
</evidence>
<feature type="region of interest" description="Disordered" evidence="1">
    <location>
        <begin position="189"/>
        <end position="208"/>
    </location>
</feature>
<evidence type="ECO:0008006" key="4">
    <source>
        <dbReference type="Google" id="ProtNLM"/>
    </source>
</evidence>
<comment type="caution">
    <text evidence="2">The sequence shown here is derived from an EMBL/GenBank/DDBJ whole genome shotgun (WGS) entry which is preliminary data.</text>
</comment>
<gene>
    <name evidence="2" type="ORF">DCF25_06065</name>
</gene>
<reference evidence="2 3" key="2">
    <citation type="submission" date="2018-06" db="EMBL/GenBank/DDBJ databases">
        <title>Metagenomic assembly of (sub)arctic Cyanobacteria and their associated microbiome from non-axenic cultures.</title>
        <authorList>
            <person name="Baurain D."/>
        </authorList>
    </citation>
    <scope>NUCLEOTIDE SEQUENCE [LARGE SCALE GENOMIC DNA]</scope>
    <source>
        <strain evidence="2">ULC129bin1</strain>
    </source>
</reference>
<proteinExistence type="predicted"/>
<feature type="compositionally biased region" description="Polar residues" evidence="1">
    <location>
        <begin position="122"/>
        <end position="132"/>
    </location>
</feature>
<protein>
    <recommendedName>
        <fullName evidence="4">DnaD domain-containing protein</fullName>
    </recommendedName>
</protein>
<evidence type="ECO:0000313" key="3">
    <source>
        <dbReference type="Proteomes" id="UP000249354"/>
    </source>
</evidence>
<name>A0A2W4W8Q3_9CYAN</name>
<evidence type="ECO:0000256" key="1">
    <source>
        <dbReference type="SAM" id="MobiDB-lite"/>
    </source>
</evidence>
<dbReference type="AlphaFoldDB" id="A0A2W4W8Q3"/>
<dbReference type="EMBL" id="QBMC01000026">
    <property type="protein sequence ID" value="PZO20741.1"/>
    <property type="molecule type" value="Genomic_DNA"/>
</dbReference>
<sequence>MTASTFSTSVEAQQAAALLNGYQFELGGHDARQWVSLWLESYRPIWIRDAAIEALYQGRYKSVSVRQILELWTRRGQPIRHVTHEFEAAVCREFGEVKLAATALPQDQRRKANIGSIRRSKNTPVRHSSSLRDSVHKAGQVGFDPNAAVSFNLSATPPGMASNTVPEAVASMAPKNPPAATEIETVELEHKSENKPEYTSRPVVDNGNDSYRKVSRSAIQSPAETEALLRTQRQLNGVLYTSARAIQPFKPALPFSAQTLRLARQKTLV</sequence>